<proteinExistence type="predicted"/>
<evidence type="ECO:0000313" key="3">
    <source>
        <dbReference type="Proteomes" id="UP001555786"/>
    </source>
</evidence>
<keyword evidence="3" id="KW-1185">Reference proteome</keyword>
<dbReference type="EMBL" id="JBFNQD010000005">
    <property type="protein sequence ID" value="MEW9307302.1"/>
    <property type="molecule type" value="Genomic_DNA"/>
</dbReference>
<dbReference type="RefSeq" id="WP_311937118.1">
    <property type="nucleotide sequence ID" value="NZ_JAVSCS010000015.1"/>
</dbReference>
<keyword evidence="2" id="KW-0503">Monooxygenase</keyword>
<accession>A0ABV3PNT0</accession>
<keyword evidence="2" id="KW-0560">Oxidoreductase</keyword>
<dbReference type="InterPro" id="IPR007138">
    <property type="entry name" value="ABM_dom"/>
</dbReference>
<organism evidence="2 3">
    <name type="scientific">Labrys neptuniae</name>
    <dbReference type="NCBI Taxonomy" id="376174"/>
    <lineage>
        <taxon>Bacteria</taxon>
        <taxon>Pseudomonadati</taxon>
        <taxon>Pseudomonadota</taxon>
        <taxon>Alphaproteobacteria</taxon>
        <taxon>Hyphomicrobiales</taxon>
        <taxon>Xanthobacteraceae</taxon>
        <taxon>Labrys</taxon>
    </lineage>
</organism>
<reference evidence="2 3" key="1">
    <citation type="submission" date="2024-07" db="EMBL/GenBank/DDBJ databases">
        <title>Description of Labrys sedimenti sp. nov., isolated from a diclofenac-degrading enrichment culture.</title>
        <authorList>
            <person name="Tancsics A."/>
            <person name="Csepanyi A."/>
        </authorList>
    </citation>
    <scope>NUCLEOTIDE SEQUENCE [LARGE SCALE GENOMIC DNA]</scope>
    <source>
        <strain evidence="2 3">LMG 23578</strain>
    </source>
</reference>
<evidence type="ECO:0000313" key="2">
    <source>
        <dbReference type="EMBL" id="MEW9307302.1"/>
    </source>
</evidence>
<dbReference type="SUPFAM" id="SSF54909">
    <property type="entry name" value="Dimeric alpha+beta barrel"/>
    <property type="match status" value="1"/>
</dbReference>
<dbReference type="Proteomes" id="UP001555786">
    <property type="component" value="Unassembled WGS sequence"/>
</dbReference>
<feature type="domain" description="ABM" evidence="1">
    <location>
        <begin position="2"/>
        <end position="91"/>
    </location>
</feature>
<gene>
    <name evidence="2" type="ORF">ABXS05_17250</name>
</gene>
<evidence type="ECO:0000259" key="1">
    <source>
        <dbReference type="PROSITE" id="PS51725"/>
    </source>
</evidence>
<dbReference type="InterPro" id="IPR011008">
    <property type="entry name" value="Dimeric_a/b-barrel"/>
</dbReference>
<dbReference type="Pfam" id="PF03992">
    <property type="entry name" value="ABM"/>
    <property type="match status" value="1"/>
</dbReference>
<dbReference type="PROSITE" id="PS51725">
    <property type="entry name" value="ABM"/>
    <property type="match status" value="1"/>
</dbReference>
<name>A0ABV3PNT0_9HYPH</name>
<dbReference type="EC" id="1.-.-.-" evidence="2"/>
<sequence length="113" mass="11892">MVTITAIIRVRRGSEAAMRQALLEVAAHVEAHEPRTVSFFVSQDSSDPALFTTYERFVDRAAMDTHNGSAVVARFFATADPLLEGKVTLVIADEISAKACGGASGVTGGPGLL</sequence>
<protein>
    <submittedName>
        <fullName evidence="2">Quinol monooxygenase</fullName>
        <ecNumber evidence="2">1.-.-.-</ecNumber>
    </submittedName>
</protein>
<dbReference type="Gene3D" id="3.30.70.100">
    <property type="match status" value="1"/>
</dbReference>
<dbReference type="GO" id="GO:0004497">
    <property type="term" value="F:monooxygenase activity"/>
    <property type="evidence" value="ECO:0007669"/>
    <property type="project" value="UniProtKB-KW"/>
</dbReference>
<comment type="caution">
    <text evidence="2">The sequence shown here is derived from an EMBL/GenBank/DDBJ whole genome shotgun (WGS) entry which is preliminary data.</text>
</comment>